<accession>A0A481W5B2</accession>
<dbReference type="Proteomes" id="UP000294134">
    <property type="component" value="Segment"/>
</dbReference>
<organism evidence="1 2">
    <name type="scientific">Pseudomonas phage Psa21</name>
    <dbReference type="NCBI Taxonomy" id="2530023"/>
    <lineage>
        <taxon>Viruses</taxon>
        <taxon>Duplodnaviria</taxon>
        <taxon>Heunggongvirae</taxon>
        <taxon>Uroviricota</taxon>
        <taxon>Caudoviricetes</taxon>
        <taxon>Chimalliviridae</taxon>
        <taxon>Tepukevirus</taxon>
        <taxon>Tepukevirus Psa21</taxon>
    </lineage>
</organism>
<keyword evidence="2" id="KW-1185">Reference proteome</keyword>
<evidence type="ECO:0000313" key="1">
    <source>
        <dbReference type="EMBL" id="QBJ02573.1"/>
    </source>
</evidence>
<proteinExistence type="predicted"/>
<reference evidence="1 2" key="1">
    <citation type="submission" date="2019-02" db="EMBL/GenBank/DDBJ databases">
        <authorList>
            <person name="Frampton R.A."/>
            <person name="Wojtus J.K."/>
            <person name="Fineran P.C."/>
            <person name="Hendrickson H.L."/>
        </authorList>
    </citation>
    <scope>NUCLEOTIDE SEQUENCE [LARGE SCALE GENOMIC DNA]</scope>
</reference>
<protein>
    <submittedName>
        <fullName evidence="1">Uncharacterized protein</fullName>
    </submittedName>
</protein>
<sequence length="115" mass="13333">MYSLHTYDVGMFGHIFIPGYPLEAIGISHWLISHAIANIMATADEQTSANREIEFAMDHYLNKYFETFPDELLEYIENQAFFYYVKVHNYFSQFKPIEVVDTPDTKAGVAIILKD</sequence>
<dbReference type="EMBL" id="MK552327">
    <property type="protein sequence ID" value="QBJ02573.1"/>
    <property type="molecule type" value="Genomic_DNA"/>
</dbReference>
<name>A0A481W5B2_9CAUD</name>
<evidence type="ECO:0000313" key="2">
    <source>
        <dbReference type="Proteomes" id="UP000294134"/>
    </source>
</evidence>
<gene>
    <name evidence="1" type="ORF">PSA21_43</name>
</gene>